<dbReference type="Proteomes" id="UP000188318">
    <property type="component" value="Unassembled WGS sequence"/>
</dbReference>
<dbReference type="AlphaFoldDB" id="A0A1R3R8T9"/>
<dbReference type="OMA" id="DMGVILP"/>
<name>A0A1R3R8T9_ASPC5</name>
<dbReference type="EMBL" id="KV907514">
    <property type="protein sequence ID" value="OOF90882.1"/>
    <property type="molecule type" value="Genomic_DNA"/>
</dbReference>
<keyword evidence="6" id="KW-0539">Nucleus</keyword>
<dbReference type="PROSITE" id="PS00463">
    <property type="entry name" value="ZN2_CY6_FUNGAL_1"/>
    <property type="match status" value="1"/>
</dbReference>
<dbReference type="InterPro" id="IPR052360">
    <property type="entry name" value="Transcr_Regulatory_Proteins"/>
</dbReference>
<dbReference type="CDD" id="cd00067">
    <property type="entry name" value="GAL4"/>
    <property type="match status" value="1"/>
</dbReference>
<dbReference type="GO" id="GO:0000981">
    <property type="term" value="F:DNA-binding transcription factor activity, RNA polymerase II-specific"/>
    <property type="evidence" value="ECO:0007669"/>
    <property type="project" value="InterPro"/>
</dbReference>
<evidence type="ECO:0000259" key="8">
    <source>
        <dbReference type="PROSITE" id="PS50048"/>
    </source>
</evidence>
<dbReference type="OrthoDB" id="3172332at2759"/>
<keyword evidence="3" id="KW-0805">Transcription regulation</keyword>
<dbReference type="GO" id="GO:0009893">
    <property type="term" value="P:positive regulation of metabolic process"/>
    <property type="evidence" value="ECO:0007669"/>
    <property type="project" value="UniProtKB-ARBA"/>
</dbReference>
<keyword evidence="5" id="KW-0804">Transcription</keyword>
<evidence type="ECO:0000256" key="1">
    <source>
        <dbReference type="ARBA" id="ARBA00022723"/>
    </source>
</evidence>
<dbReference type="SUPFAM" id="SSF57701">
    <property type="entry name" value="Zn2/Cys6 DNA-binding domain"/>
    <property type="match status" value="1"/>
</dbReference>
<dbReference type="Pfam" id="PF11951">
    <property type="entry name" value="Fungal_trans_2"/>
    <property type="match status" value="1"/>
</dbReference>
<dbReference type="PANTHER" id="PTHR36206">
    <property type="entry name" value="ASPERCRYPTIN BIOSYNTHESIS CLUSTER-SPECIFIC TRANSCRIPTION REGULATOR ATNN-RELATED"/>
    <property type="match status" value="1"/>
</dbReference>
<proteinExistence type="predicted"/>
<feature type="compositionally biased region" description="Pro residues" evidence="7">
    <location>
        <begin position="254"/>
        <end position="275"/>
    </location>
</feature>
<gene>
    <name evidence="9" type="ORF">ASPCADRAFT_178529</name>
</gene>
<dbReference type="GO" id="GO:0008270">
    <property type="term" value="F:zinc ion binding"/>
    <property type="evidence" value="ECO:0007669"/>
    <property type="project" value="InterPro"/>
</dbReference>
<dbReference type="SMART" id="SM00066">
    <property type="entry name" value="GAL4"/>
    <property type="match status" value="1"/>
</dbReference>
<dbReference type="PANTHER" id="PTHR36206:SF16">
    <property type="entry name" value="TRANSCRIPTION FACTOR DOMAIN-CONTAINING PROTEIN-RELATED"/>
    <property type="match status" value="1"/>
</dbReference>
<keyword evidence="1" id="KW-0479">Metal-binding</keyword>
<keyword evidence="4" id="KW-0238">DNA-binding</keyword>
<protein>
    <recommendedName>
        <fullName evidence="8">Zn(2)-C6 fungal-type domain-containing protein</fullName>
    </recommendedName>
</protein>
<evidence type="ECO:0000256" key="5">
    <source>
        <dbReference type="ARBA" id="ARBA00023163"/>
    </source>
</evidence>
<dbReference type="InterPro" id="IPR036864">
    <property type="entry name" value="Zn2-C6_fun-type_DNA-bd_sf"/>
</dbReference>
<dbReference type="Pfam" id="PF00172">
    <property type="entry name" value="Zn_clus"/>
    <property type="match status" value="1"/>
</dbReference>
<evidence type="ECO:0000256" key="6">
    <source>
        <dbReference type="ARBA" id="ARBA00023242"/>
    </source>
</evidence>
<dbReference type="PROSITE" id="PS50048">
    <property type="entry name" value="ZN2_CY6_FUNGAL_2"/>
    <property type="match status" value="1"/>
</dbReference>
<dbReference type="VEuPathDB" id="FungiDB:ASPCADRAFT_178529"/>
<dbReference type="InterPro" id="IPR021858">
    <property type="entry name" value="Fun_TF"/>
</dbReference>
<feature type="region of interest" description="Disordered" evidence="7">
    <location>
        <begin position="249"/>
        <end position="282"/>
    </location>
</feature>
<keyword evidence="2" id="KW-0862">Zinc</keyword>
<sequence>MEDKIRLRRSSKKSRTGCRTCRMRHVKCDETPGMCQRCTSTGRKCDGYDSQRLPSRRTTGALTELAPGIAHRFRWKLTSDEKRCISFFQNRVGPSIVGYFDCVLWQRLVLQLSQSEPAAFHAVVAFSAVYADYETRGLPRKPDEMDNSLQRFALDQCARAYSRLNSRSASQDPGLRDITLVCCVLFVMIEWMRGQYTTASIHMKNGLRIIQQDQTLTAASAAFSSVLSQCIADSLASLNIQSTYFGIDDLTQQPQPPQTPPQSDPPTPTSPPDSPSTPLDDKTFHTLLDARLTFEPLISEIFHFHLTTTTTTHLPTSSLPHPYGPLSDTQFSLLSRLNRFALALESFSIASKPHLPRNALRTIHTMQLHHQVLSILVTLTLVTDDEPVLEFHTPGFERAVVLAESIIASFTNRPSVCLDMGVILPLAFVVTKCPEEGVRARALRVLQSWPHREGTWESGVMAEWASRAFVVGGDVDVFMGMFA</sequence>
<evidence type="ECO:0000256" key="7">
    <source>
        <dbReference type="SAM" id="MobiDB-lite"/>
    </source>
</evidence>
<feature type="domain" description="Zn(2)-C6 fungal-type" evidence="8">
    <location>
        <begin position="17"/>
        <end position="45"/>
    </location>
</feature>
<evidence type="ECO:0000256" key="4">
    <source>
        <dbReference type="ARBA" id="ARBA00023125"/>
    </source>
</evidence>
<reference evidence="10" key="1">
    <citation type="journal article" date="2017" name="Genome Biol.">
        <title>Comparative genomics reveals high biological diversity and specific adaptations in the industrially and medically important fungal genus Aspergillus.</title>
        <authorList>
            <person name="de Vries R.P."/>
            <person name="Riley R."/>
            <person name="Wiebenga A."/>
            <person name="Aguilar-Osorio G."/>
            <person name="Amillis S."/>
            <person name="Uchima C.A."/>
            <person name="Anderluh G."/>
            <person name="Asadollahi M."/>
            <person name="Askin M."/>
            <person name="Barry K."/>
            <person name="Battaglia E."/>
            <person name="Bayram O."/>
            <person name="Benocci T."/>
            <person name="Braus-Stromeyer S.A."/>
            <person name="Caldana C."/>
            <person name="Canovas D."/>
            <person name="Cerqueira G.C."/>
            <person name="Chen F."/>
            <person name="Chen W."/>
            <person name="Choi C."/>
            <person name="Clum A."/>
            <person name="Dos Santos R.A."/>
            <person name="Damasio A.R."/>
            <person name="Diallinas G."/>
            <person name="Emri T."/>
            <person name="Fekete E."/>
            <person name="Flipphi M."/>
            <person name="Freyberg S."/>
            <person name="Gallo A."/>
            <person name="Gournas C."/>
            <person name="Habgood R."/>
            <person name="Hainaut M."/>
            <person name="Harispe M.L."/>
            <person name="Henrissat B."/>
            <person name="Hilden K.S."/>
            <person name="Hope R."/>
            <person name="Hossain A."/>
            <person name="Karabika E."/>
            <person name="Karaffa L."/>
            <person name="Karanyi Z."/>
            <person name="Krasevec N."/>
            <person name="Kuo A."/>
            <person name="Kusch H."/>
            <person name="LaButti K."/>
            <person name="Lagendijk E.L."/>
            <person name="Lapidus A."/>
            <person name="Levasseur A."/>
            <person name="Lindquist E."/>
            <person name="Lipzen A."/>
            <person name="Logrieco A.F."/>
            <person name="MacCabe A."/>
            <person name="Maekelae M.R."/>
            <person name="Malavazi I."/>
            <person name="Melin P."/>
            <person name="Meyer V."/>
            <person name="Mielnichuk N."/>
            <person name="Miskei M."/>
            <person name="Molnar A.P."/>
            <person name="Mule G."/>
            <person name="Ngan C.Y."/>
            <person name="Orejas M."/>
            <person name="Orosz E."/>
            <person name="Ouedraogo J.P."/>
            <person name="Overkamp K.M."/>
            <person name="Park H.-S."/>
            <person name="Perrone G."/>
            <person name="Piumi F."/>
            <person name="Punt P.J."/>
            <person name="Ram A.F."/>
            <person name="Ramon A."/>
            <person name="Rauscher S."/>
            <person name="Record E."/>
            <person name="Riano-Pachon D.M."/>
            <person name="Robert V."/>
            <person name="Roehrig J."/>
            <person name="Ruller R."/>
            <person name="Salamov A."/>
            <person name="Salih N.S."/>
            <person name="Samson R.A."/>
            <person name="Sandor E."/>
            <person name="Sanguinetti M."/>
            <person name="Schuetze T."/>
            <person name="Sepcic K."/>
            <person name="Shelest E."/>
            <person name="Sherlock G."/>
            <person name="Sophianopoulou V."/>
            <person name="Squina F.M."/>
            <person name="Sun H."/>
            <person name="Susca A."/>
            <person name="Todd R.B."/>
            <person name="Tsang A."/>
            <person name="Unkles S.E."/>
            <person name="van de Wiele N."/>
            <person name="van Rossen-Uffink D."/>
            <person name="Oliveira J.V."/>
            <person name="Vesth T.C."/>
            <person name="Visser J."/>
            <person name="Yu J.-H."/>
            <person name="Zhou M."/>
            <person name="Andersen M.R."/>
            <person name="Archer D.B."/>
            <person name="Baker S.E."/>
            <person name="Benoit I."/>
            <person name="Brakhage A.A."/>
            <person name="Braus G.H."/>
            <person name="Fischer R."/>
            <person name="Frisvad J.C."/>
            <person name="Goldman G.H."/>
            <person name="Houbraken J."/>
            <person name="Oakley B."/>
            <person name="Pocsi I."/>
            <person name="Scazzocchio C."/>
            <person name="Seiboth B."/>
            <person name="vanKuyk P.A."/>
            <person name="Wortman J."/>
            <person name="Dyer P.S."/>
            <person name="Grigoriev I.V."/>
        </authorList>
    </citation>
    <scope>NUCLEOTIDE SEQUENCE [LARGE SCALE GENOMIC DNA]</scope>
    <source>
        <strain evidence="10">ITEM 5010</strain>
    </source>
</reference>
<evidence type="ECO:0000313" key="9">
    <source>
        <dbReference type="EMBL" id="OOF90882.1"/>
    </source>
</evidence>
<keyword evidence="10" id="KW-1185">Reference proteome</keyword>
<evidence type="ECO:0000256" key="2">
    <source>
        <dbReference type="ARBA" id="ARBA00022833"/>
    </source>
</evidence>
<dbReference type="Gene3D" id="4.10.240.10">
    <property type="entry name" value="Zn(2)-C6 fungal-type DNA-binding domain"/>
    <property type="match status" value="1"/>
</dbReference>
<evidence type="ECO:0000313" key="10">
    <source>
        <dbReference type="Proteomes" id="UP000188318"/>
    </source>
</evidence>
<evidence type="ECO:0000256" key="3">
    <source>
        <dbReference type="ARBA" id="ARBA00023015"/>
    </source>
</evidence>
<accession>A0A1R3R8T9</accession>
<dbReference type="GO" id="GO:0003677">
    <property type="term" value="F:DNA binding"/>
    <property type="evidence" value="ECO:0007669"/>
    <property type="project" value="UniProtKB-KW"/>
</dbReference>
<dbReference type="InterPro" id="IPR001138">
    <property type="entry name" value="Zn2Cys6_DnaBD"/>
</dbReference>
<organism evidence="9 10">
    <name type="scientific">Aspergillus carbonarius (strain ITEM 5010)</name>
    <dbReference type="NCBI Taxonomy" id="602072"/>
    <lineage>
        <taxon>Eukaryota</taxon>
        <taxon>Fungi</taxon>
        <taxon>Dikarya</taxon>
        <taxon>Ascomycota</taxon>
        <taxon>Pezizomycotina</taxon>
        <taxon>Eurotiomycetes</taxon>
        <taxon>Eurotiomycetidae</taxon>
        <taxon>Eurotiales</taxon>
        <taxon>Aspergillaceae</taxon>
        <taxon>Aspergillus</taxon>
        <taxon>Aspergillus subgen. Circumdati</taxon>
    </lineage>
</organism>